<dbReference type="Proteomes" id="UP000699462">
    <property type="component" value="Unassembled WGS sequence"/>
</dbReference>
<comment type="caution">
    <text evidence="1">The sequence shown here is derived from an EMBL/GenBank/DDBJ whole genome shotgun (WGS) entry which is preliminary data.</text>
</comment>
<keyword evidence="2" id="KW-1185">Reference proteome</keyword>
<evidence type="ECO:0000313" key="1">
    <source>
        <dbReference type="EMBL" id="KAF8561423.1"/>
    </source>
</evidence>
<dbReference type="EMBL" id="JTDF01021756">
    <property type="protein sequence ID" value="KAF8561423.1"/>
    <property type="molecule type" value="Genomic_DNA"/>
</dbReference>
<name>A0A8T0D0K5_9TREM</name>
<dbReference type="AlphaFoldDB" id="A0A8T0D0K5"/>
<reference evidence="1 2" key="1">
    <citation type="submission" date="2019-07" db="EMBL/GenBank/DDBJ databases">
        <title>Annotation for the trematode Paragonimus westermani.</title>
        <authorList>
            <person name="Choi Y.-J."/>
        </authorList>
    </citation>
    <scope>NUCLEOTIDE SEQUENCE [LARGE SCALE GENOMIC DNA]</scope>
    <source>
        <strain evidence="1">180907_Pwestermani</strain>
    </source>
</reference>
<protein>
    <submittedName>
        <fullName evidence="1">Uncharacterized protein</fullName>
    </submittedName>
</protein>
<sequence length="90" mass="10538">MLHVDRYFHDWYPIVVDFIPPPDLWECDCISAEPGADRKSMLATSRHIVDCLQRHSSEFNAVGWHYFEHNLSLWRASMYKGRQDGTCSGH</sequence>
<proteinExistence type="predicted"/>
<organism evidence="1 2">
    <name type="scientific">Paragonimus westermani</name>
    <dbReference type="NCBI Taxonomy" id="34504"/>
    <lineage>
        <taxon>Eukaryota</taxon>
        <taxon>Metazoa</taxon>
        <taxon>Spiralia</taxon>
        <taxon>Lophotrochozoa</taxon>
        <taxon>Platyhelminthes</taxon>
        <taxon>Trematoda</taxon>
        <taxon>Digenea</taxon>
        <taxon>Plagiorchiida</taxon>
        <taxon>Troglotremata</taxon>
        <taxon>Troglotrematidae</taxon>
        <taxon>Paragonimus</taxon>
    </lineage>
</organism>
<accession>A0A8T0D0K5</accession>
<gene>
    <name evidence="1" type="ORF">P879_05900</name>
</gene>
<evidence type="ECO:0000313" key="2">
    <source>
        <dbReference type="Proteomes" id="UP000699462"/>
    </source>
</evidence>